<accession>A0A937A127</accession>
<evidence type="ECO:0000256" key="1">
    <source>
        <dbReference type="SAM" id="Phobius"/>
    </source>
</evidence>
<name>A0A937A127_9FLAO</name>
<reference evidence="2" key="1">
    <citation type="submission" date="2021-01" db="EMBL/GenBank/DDBJ databases">
        <authorList>
            <person name="Zhong Y.L."/>
        </authorList>
    </citation>
    <scope>NUCLEOTIDE SEQUENCE</scope>
    <source>
        <strain evidence="2">KCTC 23302</strain>
    </source>
</reference>
<dbReference type="EMBL" id="JAERQJ010000010">
    <property type="protein sequence ID" value="MBL0685643.1"/>
    <property type="molecule type" value="Genomic_DNA"/>
</dbReference>
<keyword evidence="1" id="KW-0472">Membrane</keyword>
<keyword evidence="1" id="KW-1133">Transmembrane helix</keyword>
<organism evidence="2 3">
    <name type="scientific">Aquimarina mytili</name>
    <dbReference type="NCBI Taxonomy" id="874423"/>
    <lineage>
        <taxon>Bacteria</taxon>
        <taxon>Pseudomonadati</taxon>
        <taxon>Bacteroidota</taxon>
        <taxon>Flavobacteriia</taxon>
        <taxon>Flavobacteriales</taxon>
        <taxon>Flavobacteriaceae</taxon>
        <taxon>Aquimarina</taxon>
    </lineage>
</organism>
<evidence type="ECO:0000313" key="3">
    <source>
        <dbReference type="Proteomes" id="UP000651057"/>
    </source>
</evidence>
<protein>
    <submittedName>
        <fullName evidence="2">Uncharacterized protein</fullName>
    </submittedName>
</protein>
<feature type="transmembrane region" description="Helical" evidence="1">
    <location>
        <begin position="6"/>
        <end position="22"/>
    </location>
</feature>
<keyword evidence="1" id="KW-0812">Transmembrane</keyword>
<gene>
    <name evidence="2" type="ORF">JJQ60_19055</name>
</gene>
<proteinExistence type="predicted"/>
<dbReference type="RefSeq" id="WP_201923940.1">
    <property type="nucleotide sequence ID" value="NZ_BAABAX010000030.1"/>
</dbReference>
<dbReference type="AlphaFoldDB" id="A0A937A127"/>
<evidence type="ECO:0000313" key="2">
    <source>
        <dbReference type="EMBL" id="MBL0685643.1"/>
    </source>
</evidence>
<dbReference type="Proteomes" id="UP000651057">
    <property type="component" value="Unassembled WGS sequence"/>
</dbReference>
<sequence length="62" mass="7253">MDKTLMYMIFFIVILVLLWAMPNKKIDAIRKLFTSLLQVLPITKIAEACIVYFKNKNTSKTE</sequence>
<keyword evidence="3" id="KW-1185">Reference proteome</keyword>
<comment type="caution">
    <text evidence="2">The sequence shown here is derived from an EMBL/GenBank/DDBJ whole genome shotgun (WGS) entry which is preliminary data.</text>
</comment>